<evidence type="ECO:0000313" key="2">
    <source>
        <dbReference type="Proteomes" id="UP001073227"/>
    </source>
</evidence>
<name>A0ABT3ZGE7_9HYPH</name>
<evidence type="ECO:0008006" key="3">
    <source>
        <dbReference type="Google" id="ProtNLM"/>
    </source>
</evidence>
<accession>A0ABT3ZGE7</accession>
<organism evidence="1 2">
    <name type="scientific">Hoeflea algicola</name>
    <dbReference type="NCBI Taxonomy" id="2983763"/>
    <lineage>
        <taxon>Bacteria</taxon>
        <taxon>Pseudomonadati</taxon>
        <taxon>Pseudomonadota</taxon>
        <taxon>Alphaproteobacteria</taxon>
        <taxon>Hyphomicrobiales</taxon>
        <taxon>Rhizobiaceae</taxon>
        <taxon>Hoeflea</taxon>
    </lineage>
</organism>
<dbReference type="Proteomes" id="UP001073227">
    <property type="component" value="Unassembled WGS sequence"/>
</dbReference>
<dbReference type="RefSeq" id="WP_267656630.1">
    <property type="nucleotide sequence ID" value="NZ_JAOVZR010000004.1"/>
</dbReference>
<sequence length="103" mass="11464">MEHATGELMNPHKRIEGLHTVKGAVHFKPGQTRTVTLTEKQAERAIKLGFVAVRPADEPEDQPVTEPLDRDDLKKQAGELGLEYAKNIPTEKLKELIDAKLAD</sequence>
<reference evidence="1" key="1">
    <citation type="submission" date="2022-10" db="EMBL/GenBank/DDBJ databases">
        <title>Hoeflea sp. G2-23, isolated from marine algae.</title>
        <authorList>
            <person name="Kristyanto S."/>
            <person name="Kim J.M."/>
            <person name="Jeon C.O."/>
        </authorList>
    </citation>
    <scope>NUCLEOTIDE SEQUENCE</scope>
    <source>
        <strain evidence="1">G2-23</strain>
    </source>
</reference>
<protein>
    <recommendedName>
        <fullName evidence="3">Mu-like prophage FluMu N-terminal domain-containing protein</fullName>
    </recommendedName>
</protein>
<comment type="caution">
    <text evidence="1">The sequence shown here is derived from an EMBL/GenBank/DDBJ whole genome shotgun (WGS) entry which is preliminary data.</text>
</comment>
<gene>
    <name evidence="1" type="ORF">OEG84_25120</name>
</gene>
<dbReference type="EMBL" id="JAOVZR010000004">
    <property type="protein sequence ID" value="MCY0150890.1"/>
    <property type="molecule type" value="Genomic_DNA"/>
</dbReference>
<evidence type="ECO:0000313" key="1">
    <source>
        <dbReference type="EMBL" id="MCY0150890.1"/>
    </source>
</evidence>
<keyword evidence="2" id="KW-1185">Reference proteome</keyword>
<proteinExistence type="predicted"/>